<keyword evidence="2" id="KW-1185">Reference proteome</keyword>
<proteinExistence type="predicted"/>
<evidence type="ECO:0000313" key="1">
    <source>
        <dbReference type="EMBL" id="TBU08121.1"/>
    </source>
</evidence>
<protein>
    <submittedName>
        <fullName evidence="1">Uncharacterized protein</fullName>
    </submittedName>
</protein>
<organism evidence="1 2">
    <name type="scientific">Hamiltosporidium magnivora</name>
    <dbReference type="NCBI Taxonomy" id="148818"/>
    <lineage>
        <taxon>Eukaryota</taxon>
        <taxon>Fungi</taxon>
        <taxon>Fungi incertae sedis</taxon>
        <taxon>Microsporidia</taxon>
        <taxon>Dubosqiidae</taxon>
        <taxon>Hamiltosporidium</taxon>
    </lineage>
</organism>
<dbReference type="EMBL" id="PITI01000179">
    <property type="protein sequence ID" value="TBU08121.1"/>
    <property type="molecule type" value="Genomic_DNA"/>
</dbReference>
<comment type="caution">
    <text evidence="1">The sequence shown here is derived from an EMBL/GenBank/DDBJ whole genome shotgun (WGS) entry which is preliminary data.</text>
</comment>
<name>A0A4Q9LL77_9MICR</name>
<dbReference type="VEuPathDB" id="MicrosporidiaDB:CWI36_0179p0010"/>
<evidence type="ECO:0000313" key="2">
    <source>
        <dbReference type="Proteomes" id="UP000291404"/>
    </source>
</evidence>
<accession>A0A4Q9LL77</accession>
<dbReference type="Proteomes" id="UP000291404">
    <property type="component" value="Unassembled WGS sequence"/>
</dbReference>
<reference evidence="1 2" key="1">
    <citation type="submission" date="2017-12" db="EMBL/GenBank/DDBJ databases">
        <authorList>
            <person name="Pombert J.-F."/>
            <person name="Haag K.L."/>
            <person name="Ebert D."/>
        </authorList>
    </citation>
    <scope>NUCLEOTIDE SEQUENCE [LARGE SCALE GENOMIC DNA]</scope>
    <source>
        <strain evidence="1">BE-OM-2</strain>
    </source>
</reference>
<sequence length="110" mass="12831">MLFKIQNLAVNKSSFALPSKSVIFKKNVIFFNFCVNHTRFPLLFISKHIYSILVYSLSVKNKKIKVYIFFFSSVVIQEIINISDDLVFSASRNKHYKDLHINCTHSLPSR</sequence>
<gene>
    <name evidence="1" type="ORF">CWI36_0179p0010</name>
</gene>
<dbReference type="AlphaFoldDB" id="A0A4Q9LL77"/>